<keyword evidence="2" id="KW-1185">Reference proteome</keyword>
<dbReference type="GeneID" id="7986849"/>
<gene>
    <name evidence="1" type="ordered locus">TGAM_0892</name>
</gene>
<dbReference type="KEGG" id="tga:TGAM_0892"/>
<proteinExistence type="predicted"/>
<dbReference type="RefSeq" id="WP_015858509.1">
    <property type="nucleotide sequence ID" value="NC_012804.1"/>
</dbReference>
<dbReference type="STRING" id="593117.TGAM_0892"/>
<dbReference type="EMBL" id="CP001398">
    <property type="protein sequence ID" value="ACS33394.1"/>
    <property type="molecule type" value="Genomic_DNA"/>
</dbReference>
<dbReference type="AlphaFoldDB" id="C5A582"/>
<dbReference type="Proteomes" id="UP000001488">
    <property type="component" value="Chromosome"/>
</dbReference>
<name>C5A582_THEGJ</name>
<dbReference type="eggNOG" id="arCOG07146">
    <property type="taxonomic scope" value="Archaea"/>
</dbReference>
<reference evidence="1 2" key="1">
    <citation type="journal article" date="2007" name="Genome Biol.">
        <title>Genome analysis and genome-wide proteomics of Thermococcus gammatolerans, the most radioresistant organism known amongst the Archaea.</title>
        <authorList>
            <person name="Zivanovic Y."/>
            <person name="Armengaud J."/>
            <person name="Lagorce A."/>
            <person name="Leplat C."/>
            <person name="Guerin P."/>
            <person name="Dutertre M."/>
            <person name="Anthouard V."/>
            <person name="Forterre P."/>
            <person name="Wincker P."/>
            <person name="Confalonieri F."/>
        </authorList>
    </citation>
    <scope>NUCLEOTIDE SEQUENCE [LARGE SCALE GENOMIC DNA]</scope>
    <source>
        <strain evidence="2">DSM 15229 / JCM 11827 / EJ3</strain>
    </source>
</reference>
<evidence type="ECO:0000313" key="1">
    <source>
        <dbReference type="EMBL" id="ACS33394.1"/>
    </source>
</evidence>
<evidence type="ECO:0000313" key="2">
    <source>
        <dbReference type="Proteomes" id="UP000001488"/>
    </source>
</evidence>
<sequence>MTSSGGFTGKLKTCTRRSSGQKIVDLKTGRVVQIPKVFRDEHELREFLDEVLERALQKEEYYTEFRGQSFVKLRVNLDKLGMHIDGIDAVEFQFSYNQAKGAYEIITAYPSKGRKVLGYVWDREKQSGRWIYMG</sequence>
<protein>
    <submittedName>
        <fullName evidence="1">Uncharacterized protein</fullName>
    </submittedName>
</protein>
<organism evidence="1 2">
    <name type="scientific">Thermococcus gammatolerans (strain DSM 15229 / JCM 11827 / EJ3)</name>
    <dbReference type="NCBI Taxonomy" id="593117"/>
    <lineage>
        <taxon>Archaea</taxon>
        <taxon>Methanobacteriati</taxon>
        <taxon>Methanobacteriota</taxon>
        <taxon>Thermococci</taxon>
        <taxon>Thermococcales</taxon>
        <taxon>Thermococcaceae</taxon>
        <taxon>Thermococcus</taxon>
    </lineage>
</organism>
<dbReference type="OrthoDB" id="92113at2157"/>
<accession>C5A582</accession>
<dbReference type="HOGENOM" id="CLU_173014_0_0_2"/>
<dbReference type="PaxDb" id="593117-TGAM_0892"/>